<evidence type="ECO:0000256" key="8">
    <source>
        <dbReference type="ARBA" id="ARBA00023224"/>
    </source>
</evidence>
<dbReference type="SUPFAM" id="SSF81321">
    <property type="entry name" value="Family A G protein-coupled receptor-like"/>
    <property type="match status" value="1"/>
</dbReference>
<evidence type="ECO:0000256" key="3">
    <source>
        <dbReference type="ARBA" id="ARBA00022692"/>
    </source>
</evidence>
<dbReference type="PANTHER" id="PTHR45695:SF9">
    <property type="entry name" value="LEUCOKININ RECEPTOR"/>
    <property type="match status" value="1"/>
</dbReference>
<accession>A0A553PRL5</accession>
<comment type="subcellular location">
    <subcellularLocation>
        <location evidence="1">Membrane</location>
        <topology evidence="1">Multi-pass membrane protein</topology>
    </subcellularLocation>
</comment>
<keyword evidence="12" id="KW-1185">Reference proteome</keyword>
<evidence type="ECO:0000313" key="12">
    <source>
        <dbReference type="Proteomes" id="UP000318571"/>
    </source>
</evidence>
<comment type="caution">
    <text evidence="11">The sequence shown here is derived from an EMBL/GenBank/DDBJ whole genome shotgun (WGS) entry which is preliminary data.</text>
</comment>
<gene>
    <name evidence="11" type="ORF">TCAL_10176</name>
</gene>
<evidence type="ECO:0000256" key="9">
    <source>
        <dbReference type="SAM" id="Phobius"/>
    </source>
</evidence>
<dbReference type="Proteomes" id="UP000318571">
    <property type="component" value="Chromosome 12"/>
</dbReference>
<keyword evidence="8" id="KW-0807">Transducer</keyword>
<keyword evidence="3 9" id="KW-0812">Transmembrane</keyword>
<evidence type="ECO:0000256" key="1">
    <source>
        <dbReference type="ARBA" id="ARBA00004141"/>
    </source>
</evidence>
<feature type="transmembrane region" description="Helical" evidence="9">
    <location>
        <begin position="55"/>
        <end position="75"/>
    </location>
</feature>
<dbReference type="PANTHER" id="PTHR45695">
    <property type="entry name" value="LEUCOKININ RECEPTOR-RELATED"/>
    <property type="match status" value="1"/>
</dbReference>
<dbReference type="STRING" id="6832.A0A553PRL5"/>
<evidence type="ECO:0000256" key="7">
    <source>
        <dbReference type="ARBA" id="ARBA00023170"/>
    </source>
</evidence>
<evidence type="ECO:0000313" key="11">
    <source>
        <dbReference type="EMBL" id="TRY80329.1"/>
    </source>
</evidence>
<keyword evidence="7" id="KW-0675">Receptor</keyword>
<evidence type="ECO:0000256" key="2">
    <source>
        <dbReference type="ARBA" id="ARBA00010663"/>
    </source>
</evidence>
<dbReference type="InterPro" id="IPR017452">
    <property type="entry name" value="GPCR_Rhodpsn_7TM"/>
</dbReference>
<evidence type="ECO:0000256" key="4">
    <source>
        <dbReference type="ARBA" id="ARBA00022989"/>
    </source>
</evidence>
<dbReference type="OrthoDB" id="9946013at2759"/>
<dbReference type="Gene3D" id="1.20.1070.10">
    <property type="entry name" value="Rhodopsin 7-helix transmembrane proteins"/>
    <property type="match status" value="1"/>
</dbReference>
<name>A0A553PRL5_TIGCA</name>
<proteinExistence type="inferred from homology"/>
<feature type="transmembrane region" description="Helical" evidence="9">
    <location>
        <begin position="129"/>
        <end position="152"/>
    </location>
</feature>
<keyword evidence="6 9" id="KW-0472">Membrane</keyword>
<dbReference type="AlphaFoldDB" id="A0A553PRL5"/>
<feature type="transmembrane region" description="Helical" evidence="9">
    <location>
        <begin position="218"/>
        <end position="242"/>
    </location>
</feature>
<dbReference type="PRINTS" id="PR00237">
    <property type="entry name" value="GPCRRHODOPSN"/>
</dbReference>
<dbReference type="PROSITE" id="PS50262">
    <property type="entry name" value="G_PROTEIN_RECEP_F1_2"/>
    <property type="match status" value="1"/>
</dbReference>
<organism evidence="11 12">
    <name type="scientific">Tigriopus californicus</name>
    <name type="common">Marine copepod</name>
    <dbReference type="NCBI Taxonomy" id="6832"/>
    <lineage>
        <taxon>Eukaryota</taxon>
        <taxon>Metazoa</taxon>
        <taxon>Ecdysozoa</taxon>
        <taxon>Arthropoda</taxon>
        <taxon>Crustacea</taxon>
        <taxon>Multicrustacea</taxon>
        <taxon>Hexanauplia</taxon>
        <taxon>Copepoda</taxon>
        <taxon>Harpacticoida</taxon>
        <taxon>Harpacticidae</taxon>
        <taxon>Tigriopus</taxon>
    </lineage>
</organism>
<evidence type="ECO:0000256" key="6">
    <source>
        <dbReference type="ARBA" id="ARBA00023136"/>
    </source>
</evidence>
<evidence type="ECO:0000256" key="5">
    <source>
        <dbReference type="ARBA" id="ARBA00023040"/>
    </source>
</evidence>
<dbReference type="InterPro" id="IPR000276">
    <property type="entry name" value="GPCR_Rhodpsn"/>
</dbReference>
<evidence type="ECO:0000259" key="10">
    <source>
        <dbReference type="PROSITE" id="PS50262"/>
    </source>
</evidence>
<comment type="similarity">
    <text evidence="2">Belongs to the G-protein coupled receptor 1 family.</text>
</comment>
<feature type="transmembrane region" description="Helical" evidence="9">
    <location>
        <begin position="164"/>
        <end position="190"/>
    </location>
</feature>
<feature type="domain" description="G-protein coupled receptors family 1 profile" evidence="10">
    <location>
        <begin position="66"/>
        <end position="338"/>
    </location>
</feature>
<keyword evidence="4 9" id="KW-1133">Transmembrane helix</keyword>
<feature type="transmembrane region" description="Helical" evidence="9">
    <location>
        <begin position="269"/>
        <end position="290"/>
    </location>
</feature>
<dbReference type="GO" id="GO:0005886">
    <property type="term" value="C:plasma membrane"/>
    <property type="evidence" value="ECO:0007669"/>
    <property type="project" value="TreeGrafter"/>
</dbReference>
<dbReference type="GO" id="GO:0004930">
    <property type="term" value="F:G protein-coupled receptor activity"/>
    <property type="evidence" value="ECO:0007669"/>
    <property type="project" value="UniProtKB-KW"/>
</dbReference>
<feature type="transmembrane region" description="Helical" evidence="9">
    <location>
        <begin position="322"/>
        <end position="340"/>
    </location>
</feature>
<reference evidence="11 12" key="1">
    <citation type="journal article" date="2018" name="Nat. Ecol. Evol.">
        <title>Genomic signatures of mitonuclear coevolution across populations of Tigriopus californicus.</title>
        <authorList>
            <person name="Barreto F.S."/>
            <person name="Watson E.T."/>
            <person name="Lima T.G."/>
            <person name="Willett C.S."/>
            <person name="Edmands S."/>
            <person name="Li W."/>
            <person name="Burton R.S."/>
        </authorList>
    </citation>
    <scope>NUCLEOTIDE SEQUENCE [LARGE SCALE GENOMIC DNA]</scope>
    <source>
        <strain evidence="11 12">San Diego</strain>
    </source>
</reference>
<dbReference type="EMBL" id="VCGU01000001">
    <property type="protein sequence ID" value="TRY80329.1"/>
    <property type="molecule type" value="Genomic_DNA"/>
</dbReference>
<feature type="transmembrane region" description="Helical" evidence="9">
    <location>
        <begin position="87"/>
        <end position="109"/>
    </location>
</feature>
<protein>
    <recommendedName>
        <fullName evidence="10">G-protein coupled receptors family 1 profile domain-containing protein</fullName>
    </recommendedName>
</protein>
<keyword evidence="5" id="KW-0297">G-protein coupled receptor</keyword>
<sequence>MVPSNQSLNLTWSTLPSHPWQSPEDCITCDIDFWEVSPDDWIIKPTWEVALKVSVLFLVCFIGILGNLSIIIIMINNKILLLNRTNLLLWNMCASDCLNLIFNPLLYLFKQNVIFRFYYLGDFICNVTPFLIVTFMLASVLSLTTISVVRFLGIHFSSKGEFRLSNAVVYLLIGIIWVIALSAAIPTIIFRRYWTRQWSNLIETNCDDQGESSDLIRIYWLALLGLLVWIPTIVMVVCYFLIFKQLNASKNKFPYMSAQSRVARSRQKVIQTLVFLLVVQIISWFPWQFFTLYDAFVLYLNNGSFDADSVYTHIIGPILYDVKYYFVFTGSALNPILYGYRSDTMRKAFKLTFPCFFKKKANFVIVRGNKGNQATALFRRVDIKMNSMVGKTIIHEGVMGLAPIMAHGVMTSGYNKPKSLVGRDAFFHERNKRSWPKRMNITKSYSTGQIADRVVSMDFGAPKADQGNLFYKMPITPEPAKKSSALNQAAQGLLTIPKKIKRRISVTAPKPQGSPILDMMRIGSSQGPTASSSFEDITKDTVLTPANSISRDMSDNDKVMDEDKKMEFNLERLQQMLYDLKLREMTKSMLTYRPSGRRYTK</sequence>
<dbReference type="CDD" id="cd00637">
    <property type="entry name" value="7tm_classA_rhodopsin-like"/>
    <property type="match status" value="1"/>
</dbReference>
<dbReference type="Pfam" id="PF00001">
    <property type="entry name" value="7tm_1"/>
    <property type="match status" value="1"/>
</dbReference>